<comment type="caution">
    <text evidence="1">The sequence shown here is derived from an EMBL/GenBank/DDBJ whole genome shotgun (WGS) entry which is preliminary data.</text>
</comment>
<evidence type="ECO:0000313" key="2">
    <source>
        <dbReference type="Proteomes" id="UP000198211"/>
    </source>
</evidence>
<dbReference type="EMBL" id="NBNE01000186">
    <property type="protein sequence ID" value="OWZ21819.1"/>
    <property type="molecule type" value="Genomic_DNA"/>
</dbReference>
<accession>A0A225WXR2</accession>
<proteinExistence type="predicted"/>
<protein>
    <submittedName>
        <fullName evidence="1">RxLR effector protein</fullName>
    </submittedName>
</protein>
<reference evidence="2" key="1">
    <citation type="submission" date="2017-03" db="EMBL/GenBank/DDBJ databases">
        <title>Phytopthora megakarya and P. palmivora, two closely related causual agents of cacao black pod achieved similar genome size and gene model numbers by different mechanisms.</title>
        <authorList>
            <person name="Ali S."/>
            <person name="Shao J."/>
            <person name="Larry D.J."/>
            <person name="Kronmiller B."/>
            <person name="Shen D."/>
            <person name="Strem M.D."/>
            <person name="Melnick R.L."/>
            <person name="Guiltinan M.J."/>
            <person name="Tyler B.M."/>
            <person name="Meinhardt L.W."/>
            <person name="Bailey B.A."/>
        </authorList>
    </citation>
    <scope>NUCLEOTIDE SEQUENCE [LARGE SCALE GENOMIC DNA]</scope>
    <source>
        <strain evidence="2">zdho120</strain>
    </source>
</reference>
<organism evidence="1 2">
    <name type="scientific">Phytophthora megakarya</name>
    <dbReference type="NCBI Taxonomy" id="4795"/>
    <lineage>
        <taxon>Eukaryota</taxon>
        <taxon>Sar</taxon>
        <taxon>Stramenopiles</taxon>
        <taxon>Oomycota</taxon>
        <taxon>Peronosporomycetes</taxon>
        <taxon>Peronosporales</taxon>
        <taxon>Peronosporaceae</taxon>
        <taxon>Phytophthora</taxon>
    </lineage>
</organism>
<keyword evidence="2" id="KW-1185">Reference proteome</keyword>
<evidence type="ECO:0000313" key="1">
    <source>
        <dbReference type="EMBL" id="OWZ21819.1"/>
    </source>
</evidence>
<name>A0A225WXR2_9STRA</name>
<sequence length="108" mass="12229">MIHSAKRAENTREITTRLQRQQLQGWLSSGKSADDVSSCSRLVTTLLTLFKFLEGITRTRHYENAKFFQTLRNGLGSDNKFAIVVSKAMEISSGYAKAVKLQTKLFEK</sequence>
<dbReference type="AlphaFoldDB" id="A0A225WXR2"/>
<dbReference type="Proteomes" id="UP000198211">
    <property type="component" value="Unassembled WGS sequence"/>
</dbReference>
<dbReference type="OrthoDB" id="116465at2759"/>
<gene>
    <name evidence="1" type="ORF">PHMEG_0003569</name>
</gene>